<evidence type="ECO:0000313" key="7">
    <source>
        <dbReference type="EMBL" id="QHA18125.1"/>
    </source>
</evidence>
<accession>A0A2B5BDR5</accession>
<reference evidence="3 9" key="2">
    <citation type="submission" date="2017-09" db="EMBL/GenBank/DDBJ databases">
        <title>Large-scale bioinformatics analysis of Bacillus genomes uncovers conserved roles of natural products in bacterial physiology.</title>
        <authorList>
            <consortium name="Agbiome Team Llc"/>
            <person name="Bleich R.M."/>
            <person name="Kirk G.J."/>
            <person name="Santa Maria K.C."/>
            <person name="Allen S.E."/>
            <person name="Farag S."/>
            <person name="Shank E.A."/>
            <person name="Bowers A."/>
        </authorList>
    </citation>
    <scope>NUCLEOTIDE SEQUENCE [LARGE SCALE GENOMIC DNA]</scope>
    <source>
        <strain evidence="3 9">AFS027958</strain>
    </source>
</reference>
<reference evidence="8 10" key="1">
    <citation type="submission" date="2017-09" db="EMBL/GenBank/DDBJ databases">
        <title>Large-scale bioinformatics analysis of Bacillus genomes uncovers conserved roles of natural products in bacterial physiology.</title>
        <authorList>
            <consortium name="Agbiome Team Llc"/>
            <person name="Bleich R.M."/>
            <person name="Grubbs K.J."/>
            <person name="Santa Maria K.C."/>
            <person name="Allen S.E."/>
            <person name="Farag S."/>
            <person name="Shank E.A."/>
            <person name="Bowers A."/>
        </authorList>
    </citation>
    <scope>NUCLEOTIDE SEQUENCE [LARGE SCALE GENOMIC DNA]</scope>
    <source>
        <strain evidence="4 8">AFS021349</strain>
        <strain evidence="6 10">AFS042148</strain>
        <strain evidence="5 11">AFS094862</strain>
    </source>
</reference>
<evidence type="ECO:0000313" key="3">
    <source>
        <dbReference type="EMBL" id="PEN50675.1"/>
    </source>
</evidence>
<dbReference type="Proteomes" id="UP000220934">
    <property type="component" value="Unassembled WGS sequence"/>
</dbReference>
<evidence type="ECO:0000313" key="4">
    <source>
        <dbReference type="EMBL" id="PEP94578.1"/>
    </source>
</evidence>
<dbReference type="EMBL" id="CP047044">
    <property type="protein sequence ID" value="QHA18125.1"/>
    <property type="molecule type" value="Genomic_DNA"/>
</dbReference>
<organism evidence="5 11">
    <name type="scientific">Bacillus toyonensis</name>
    <dbReference type="NCBI Taxonomy" id="155322"/>
    <lineage>
        <taxon>Bacteria</taxon>
        <taxon>Bacillati</taxon>
        <taxon>Bacillota</taxon>
        <taxon>Bacilli</taxon>
        <taxon>Bacillales</taxon>
        <taxon>Bacillaceae</taxon>
        <taxon>Bacillus</taxon>
        <taxon>Bacillus cereus group</taxon>
    </lineage>
</organism>
<dbReference type="EMBL" id="NUAJ01000024">
    <property type="protein sequence ID" value="PEN50675.1"/>
    <property type="molecule type" value="Genomic_DNA"/>
</dbReference>
<dbReference type="EMBL" id="NVOI01000160">
    <property type="protein sequence ID" value="PGG81312.1"/>
    <property type="molecule type" value="Genomic_DNA"/>
</dbReference>
<protein>
    <submittedName>
        <fullName evidence="5">DUF4825 domain-containing protein</fullName>
    </submittedName>
</protein>
<proteinExistence type="predicted"/>
<evidence type="ECO:0000313" key="9">
    <source>
        <dbReference type="Proteomes" id="UP000220934"/>
    </source>
</evidence>
<keyword evidence="12" id="KW-1185">Reference proteome</keyword>
<sequence>MKYMHRNVLVMLTIFLFMTACSNGERIKDISDVRSDDFKKYTGTYVGNNSDVVAIVKNLPGGGTVQSISLENESIKVNYGVKESGTLTEEMIETYWFDGKDTMKKNFLFNAIYLVILVPNAKAYEFQIENKNFKITREEMLSILHRKFDDFPKEKDIWDKNKVIKFFKGNEEKIKMLVNDKDFRQSLFAKYPVKQLE</sequence>
<dbReference type="EMBL" id="NUSY01000060">
    <property type="protein sequence ID" value="PHE05515.1"/>
    <property type="molecule type" value="Genomic_DNA"/>
</dbReference>
<evidence type="ECO:0000259" key="2">
    <source>
        <dbReference type="Pfam" id="PF16107"/>
    </source>
</evidence>
<dbReference type="Proteomes" id="UP000440820">
    <property type="component" value="Chromosome"/>
</dbReference>
<dbReference type="EMBL" id="NUBY01000204">
    <property type="protein sequence ID" value="PEP94578.1"/>
    <property type="molecule type" value="Genomic_DNA"/>
</dbReference>
<name>A0A2B5BDR5_9BACI</name>
<feature type="domain" description="DUF4825" evidence="2">
    <location>
        <begin position="39"/>
        <end position="135"/>
    </location>
</feature>
<evidence type="ECO:0000313" key="11">
    <source>
        <dbReference type="Proteomes" id="UP000225320"/>
    </source>
</evidence>
<feature type="chain" id="PRO_5044572945" evidence="1">
    <location>
        <begin position="23"/>
        <end position="197"/>
    </location>
</feature>
<reference evidence="7 12" key="3">
    <citation type="submission" date="2019-12" db="EMBL/GenBank/DDBJ databases">
        <title>Bacillus toyonensis BV-17 genome.</title>
        <authorList>
            <person name="Chen J."/>
        </authorList>
    </citation>
    <scope>NUCLEOTIDE SEQUENCE [LARGE SCALE GENOMIC DNA]</scope>
    <source>
        <strain evidence="7 12">BV-17</strain>
    </source>
</reference>
<gene>
    <name evidence="4" type="ORF">CN585_26445</name>
    <name evidence="3" type="ORF">CN596_22485</name>
    <name evidence="6" type="ORF">COF62_29680</name>
    <name evidence="5" type="ORF">CON73_29425</name>
    <name evidence="7" type="ORF">GPA05_14250</name>
</gene>
<keyword evidence="1" id="KW-0732">Signal</keyword>
<dbReference type="AlphaFoldDB" id="A0A2B5BDR5"/>
<evidence type="ECO:0000313" key="6">
    <source>
        <dbReference type="EMBL" id="PHE05515.1"/>
    </source>
</evidence>
<accession>A0A1D3PJP5</accession>
<evidence type="ECO:0000256" key="1">
    <source>
        <dbReference type="SAM" id="SignalP"/>
    </source>
</evidence>
<dbReference type="PROSITE" id="PS51257">
    <property type="entry name" value="PROKAR_LIPOPROTEIN"/>
    <property type="match status" value="1"/>
</dbReference>
<dbReference type="Proteomes" id="UP000225320">
    <property type="component" value="Unassembled WGS sequence"/>
</dbReference>
<dbReference type="InterPro" id="IPR032250">
    <property type="entry name" value="DUF4825"/>
</dbReference>
<dbReference type="Pfam" id="PF16107">
    <property type="entry name" value="DUF4825"/>
    <property type="match status" value="1"/>
</dbReference>
<evidence type="ECO:0000313" key="5">
    <source>
        <dbReference type="EMBL" id="PGG81312.1"/>
    </source>
</evidence>
<dbReference type="Proteomes" id="UP000224044">
    <property type="component" value="Unassembled WGS sequence"/>
</dbReference>
<evidence type="ECO:0000313" key="10">
    <source>
        <dbReference type="Proteomes" id="UP000224044"/>
    </source>
</evidence>
<feature type="signal peptide" evidence="1">
    <location>
        <begin position="1"/>
        <end position="22"/>
    </location>
</feature>
<dbReference type="Proteomes" id="UP000220841">
    <property type="component" value="Unassembled WGS sequence"/>
</dbReference>
<dbReference type="RefSeq" id="WP_000876550.1">
    <property type="nucleotide sequence ID" value="NZ_CP036014.1"/>
</dbReference>
<evidence type="ECO:0000313" key="8">
    <source>
        <dbReference type="Proteomes" id="UP000220841"/>
    </source>
</evidence>
<evidence type="ECO:0000313" key="12">
    <source>
        <dbReference type="Proteomes" id="UP000440820"/>
    </source>
</evidence>